<feature type="compositionally biased region" description="Polar residues" evidence="1">
    <location>
        <begin position="156"/>
        <end position="166"/>
    </location>
</feature>
<dbReference type="Proteomes" id="UP000660729">
    <property type="component" value="Unassembled WGS sequence"/>
</dbReference>
<dbReference type="EMBL" id="JABCIY010000036">
    <property type="protein sequence ID" value="KAF7195841.1"/>
    <property type="molecule type" value="Genomic_DNA"/>
</dbReference>
<reference evidence="2" key="1">
    <citation type="submission" date="2020-04" db="EMBL/GenBank/DDBJ databases">
        <title>Draft genome resource of the tomato pathogen Pseudocercospora fuligena.</title>
        <authorList>
            <person name="Zaccaron A."/>
        </authorList>
    </citation>
    <scope>NUCLEOTIDE SEQUENCE</scope>
    <source>
        <strain evidence="2">PF001</strain>
    </source>
</reference>
<name>A0A8H6RNZ5_9PEZI</name>
<accession>A0A8H6RNZ5</accession>
<comment type="caution">
    <text evidence="2">The sequence shown here is derived from an EMBL/GenBank/DDBJ whole genome shotgun (WGS) entry which is preliminary data.</text>
</comment>
<evidence type="ECO:0000256" key="1">
    <source>
        <dbReference type="SAM" id="MobiDB-lite"/>
    </source>
</evidence>
<evidence type="ECO:0000313" key="2">
    <source>
        <dbReference type="EMBL" id="KAF7195841.1"/>
    </source>
</evidence>
<proteinExistence type="predicted"/>
<organism evidence="2 3">
    <name type="scientific">Pseudocercospora fuligena</name>
    <dbReference type="NCBI Taxonomy" id="685502"/>
    <lineage>
        <taxon>Eukaryota</taxon>
        <taxon>Fungi</taxon>
        <taxon>Dikarya</taxon>
        <taxon>Ascomycota</taxon>
        <taxon>Pezizomycotina</taxon>
        <taxon>Dothideomycetes</taxon>
        <taxon>Dothideomycetidae</taxon>
        <taxon>Mycosphaerellales</taxon>
        <taxon>Mycosphaerellaceae</taxon>
        <taxon>Pseudocercospora</taxon>
    </lineage>
</organism>
<gene>
    <name evidence="2" type="ORF">HII31_02858</name>
</gene>
<dbReference type="AlphaFoldDB" id="A0A8H6RNZ5"/>
<evidence type="ECO:0000313" key="3">
    <source>
        <dbReference type="Proteomes" id="UP000660729"/>
    </source>
</evidence>
<feature type="region of interest" description="Disordered" evidence="1">
    <location>
        <begin position="156"/>
        <end position="257"/>
    </location>
</feature>
<feature type="compositionally biased region" description="Basic residues" evidence="1">
    <location>
        <begin position="171"/>
        <end position="182"/>
    </location>
</feature>
<dbReference type="OrthoDB" id="10435807at2759"/>
<sequence length="571" mass="63379">MEKTAKPFPLRGVDRNLHVQRSCYIALWHIDQAKHNSGSTEYNFDPQHRIDTLETLIEAYRLSYRSPETNQVSALSGARLLQRLQSISSSKTIRRGSGLAGIIATGSDDMQPDYLEEIKQSTQYLAMTESLPMPGQSTEVSADHAGDIIYSAASKQQIDTASSQHGVSGKLPRKVKQPSKRKASIDLVSPPSKRGRILGDPEVAKSISTTIHPGAEDSNVGKGLADSLRPSPLAMQHSRRTSSSRQLDSDEHDTDTSDRRLFEALSGDENRENKQRINANEISDALRDISREIVGSTDSVLAFLGLEEKKFIDSPFVREPSQDLRRLYELCWGPAWFTIEKQMQPHDGLFASNVIRALTACYVHCFVSEDASTWQTELCSSFDMTSLAGAEELFFALASENEEERLKAMGQMANLYTQALKTAVQEDQTFHNMFDAHAAASRLAETLQPHIHNLVKLATALQTFQGEADGWRADFTKSMESVLCAASELKCRLVYSNHKHEFFWPSFGSEVDSAVMKMAYKVSGCGSKEVAFALFPGICVDFGDPRGSWPVKTADVVARLRPRNVDEDVSM</sequence>
<keyword evidence="3" id="KW-1185">Reference proteome</keyword>
<protein>
    <submittedName>
        <fullName evidence="2">Uncharacterized protein</fullName>
    </submittedName>
</protein>